<accession>A0A1B0B916</accession>
<feature type="region of interest" description="Disordered" evidence="1">
    <location>
        <begin position="43"/>
        <end position="70"/>
    </location>
</feature>
<protein>
    <submittedName>
        <fullName evidence="2">Uncharacterized protein</fullName>
    </submittedName>
</protein>
<evidence type="ECO:0000313" key="3">
    <source>
        <dbReference type="Proteomes" id="UP000092460"/>
    </source>
</evidence>
<name>A0A1B0B916_9MUSC</name>
<keyword evidence="3" id="KW-1185">Reference proteome</keyword>
<reference evidence="2" key="2">
    <citation type="submission" date="2020-05" db="UniProtKB">
        <authorList>
            <consortium name="EnsemblMetazoa"/>
        </authorList>
    </citation>
    <scope>IDENTIFICATION</scope>
    <source>
        <strain evidence="2">IAEA</strain>
    </source>
</reference>
<dbReference type="Proteomes" id="UP000092460">
    <property type="component" value="Unassembled WGS sequence"/>
</dbReference>
<proteinExistence type="predicted"/>
<sequence length="138" mass="15908">MNLEELSHFWRTLGIIFYIEGLEEQKRITYRKPDKIFSKVLLPEPEGPMTADSSPERKMPLTPPDEDVDGTEISSIDDLELVPVVQHFMAKTPVVQSVAELPPPPPQPSKLFNSCKTVIIRKYYEWYEQYLIDKSLGD</sequence>
<reference evidence="3" key="1">
    <citation type="submission" date="2015-01" db="EMBL/GenBank/DDBJ databases">
        <authorList>
            <person name="Aksoy S."/>
            <person name="Warren W."/>
            <person name="Wilson R.K."/>
        </authorList>
    </citation>
    <scope>NUCLEOTIDE SEQUENCE [LARGE SCALE GENOMIC DNA]</scope>
    <source>
        <strain evidence="3">IAEA</strain>
    </source>
</reference>
<evidence type="ECO:0000256" key="1">
    <source>
        <dbReference type="SAM" id="MobiDB-lite"/>
    </source>
</evidence>
<dbReference type="AlphaFoldDB" id="A0A1B0B916"/>
<dbReference type="EnsemblMetazoa" id="GPPI022703-RA">
    <property type="protein sequence ID" value="GPPI022703-PA"/>
    <property type="gene ID" value="GPPI022703"/>
</dbReference>
<dbReference type="VEuPathDB" id="VectorBase:GPPI022703"/>
<organism evidence="2 3">
    <name type="scientific">Glossina palpalis gambiensis</name>
    <dbReference type="NCBI Taxonomy" id="67801"/>
    <lineage>
        <taxon>Eukaryota</taxon>
        <taxon>Metazoa</taxon>
        <taxon>Ecdysozoa</taxon>
        <taxon>Arthropoda</taxon>
        <taxon>Hexapoda</taxon>
        <taxon>Insecta</taxon>
        <taxon>Pterygota</taxon>
        <taxon>Neoptera</taxon>
        <taxon>Endopterygota</taxon>
        <taxon>Diptera</taxon>
        <taxon>Brachycera</taxon>
        <taxon>Muscomorpha</taxon>
        <taxon>Hippoboscoidea</taxon>
        <taxon>Glossinidae</taxon>
        <taxon>Glossina</taxon>
    </lineage>
</organism>
<dbReference type="EMBL" id="JXJN01010212">
    <property type="status" value="NOT_ANNOTATED_CDS"/>
    <property type="molecule type" value="Genomic_DNA"/>
</dbReference>
<evidence type="ECO:0000313" key="2">
    <source>
        <dbReference type="EnsemblMetazoa" id="GPPI022703-PA"/>
    </source>
</evidence>